<gene>
    <name evidence="1" type="ORF">S12H4_33123</name>
</gene>
<dbReference type="EMBL" id="BARW01019492">
    <property type="protein sequence ID" value="GAI95940.1"/>
    <property type="molecule type" value="Genomic_DNA"/>
</dbReference>
<sequence length="154" mass="16570">LAHIKLSQDGDKKVIIDDDIRELVAVLLSNTPPCEEFIQGAGDATLWYFGCMPSLAINVGGNAFTTAARSGVTFYGGDGGRLREIQDTGGPNWSAKVSGWCPHCAIEIPFGLQDEIEDWFTVPEGGSIKADITGGSDVGTSQTCQVFLQQLRRY</sequence>
<proteinExistence type="predicted"/>
<protein>
    <submittedName>
        <fullName evidence="1">Uncharacterized protein</fullName>
    </submittedName>
</protein>
<reference evidence="1" key="1">
    <citation type="journal article" date="2014" name="Front. Microbiol.">
        <title>High frequency of phylogenetically diverse reductive dehalogenase-homologous genes in deep subseafloor sedimentary metagenomes.</title>
        <authorList>
            <person name="Kawai M."/>
            <person name="Futagami T."/>
            <person name="Toyoda A."/>
            <person name="Takaki Y."/>
            <person name="Nishi S."/>
            <person name="Hori S."/>
            <person name="Arai W."/>
            <person name="Tsubouchi T."/>
            <person name="Morono Y."/>
            <person name="Uchiyama I."/>
            <person name="Ito T."/>
            <person name="Fujiyama A."/>
            <person name="Inagaki F."/>
            <person name="Takami H."/>
        </authorList>
    </citation>
    <scope>NUCLEOTIDE SEQUENCE</scope>
    <source>
        <strain evidence="1">Expedition CK06-06</strain>
    </source>
</reference>
<dbReference type="AlphaFoldDB" id="X1U7X0"/>
<evidence type="ECO:0000313" key="1">
    <source>
        <dbReference type="EMBL" id="GAI95940.1"/>
    </source>
</evidence>
<comment type="caution">
    <text evidence="1">The sequence shown here is derived from an EMBL/GenBank/DDBJ whole genome shotgun (WGS) entry which is preliminary data.</text>
</comment>
<feature type="non-terminal residue" evidence="1">
    <location>
        <position position="1"/>
    </location>
</feature>
<name>X1U7X0_9ZZZZ</name>
<organism evidence="1">
    <name type="scientific">marine sediment metagenome</name>
    <dbReference type="NCBI Taxonomy" id="412755"/>
    <lineage>
        <taxon>unclassified sequences</taxon>
        <taxon>metagenomes</taxon>
        <taxon>ecological metagenomes</taxon>
    </lineage>
</organism>
<accession>X1U7X0</accession>